<dbReference type="Pfam" id="PF12449">
    <property type="entry name" value="DUF3684"/>
    <property type="match status" value="1"/>
</dbReference>
<dbReference type="Gene3D" id="3.30.565.10">
    <property type="entry name" value="Histidine kinase-like ATPase, C-terminal domain"/>
    <property type="match status" value="1"/>
</dbReference>
<name>A0A9P4QPG6_9PLEO</name>
<feature type="domain" description="Sacsin/Nov" evidence="2">
    <location>
        <begin position="16"/>
        <end position="143"/>
    </location>
</feature>
<evidence type="ECO:0000256" key="1">
    <source>
        <dbReference type="SAM" id="MobiDB-lite"/>
    </source>
</evidence>
<dbReference type="EMBL" id="ML996270">
    <property type="protein sequence ID" value="KAF2728689.1"/>
    <property type="molecule type" value="Genomic_DNA"/>
</dbReference>
<reference evidence="3" key="1">
    <citation type="journal article" date="2020" name="Stud. Mycol.">
        <title>101 Dothideomycetes genomes: a test case for predicting lifestyles and emergence of pathogens.</title>
        <authorList>
            <person name="Haridas S."/>
            <person name="Albert R."/>
            <person name="Binder M."/>
            <person name="Bloem J."/>
            <person name="Labutti K."/>
            <person name="Salamov A."/>
            <person name="Andreopoulos B."/>
            <person name="Baker S."/>
            <person name="Barry K."/>
            <person name="Bills G."/>
            <person name="Bluhm B."/>
            <person name="Cannon C."/>
            <person name="Castanera R."/>
            <person name="Culley D."/>
            <person name="Daum C."/>
            <person name="Ezra D."/>
            <person name="Gonzalez J."/>
            <person name="Henrissat B."/>
            <person name="Kuo A."/>
            <person name="Liang C."/>
            <person name="Lipzen A."/>
            <person name="Lutzoni F."/>
            <person name="Magnuson J."/>
            <person name="Mondo S."/>
            <person name="Nolan M."/>
            <person name="Ohm R."/>
            <person name="Pangilinan J."/>
            <person name="Park H.-J."/>
            <person name="Ramirez L."/>
            <person name="Alfaro M."/>
            <person name="Sun H."/>
            <person name="Tritt A."/>
            <person name="Yoshinaga Y."/>
            <person name="Zwiers L.-H."/>
            <person name="Turgeon B."/>
            <person name="Goodwin S."/>
            <person name="Spatafora J."/>
            <person name="Crous P."/>
            <person name="Grigoriev I."/>
        </authorList>
    </citation>
    <scope>NUCLEOTIDE SEQUENCE</scope>
    <source>
        <strain evidence="3">CBS 125425</strain>
    </source>
</reference>
<protein>
    <recommendedName>
        <fullName evidence="2">Sacsin/Nov domain-containing protein</fullName>
    </recommendedName>
</protein>
<feature type="compositionally biased region" description="Pro residues" evidence="1">
    <location>
        <begin position="1441"/>
        <end position="1453"/>
    </location>
</feature>
<evidence type="ECO:0000313" key="4">
    <source>
        <dbReference type="Proteomes" id="UP000799444"/>
    </source>
</evidence>
<dbReference type="InterPro" id="IPR058210">
    <property type="entry name" value="SACS/Nov_dom"/>
</dbReference>
<accession>A0A9P4QPG6</accession>
<dbReference type="PRINTS" id="PR00775">
    <property type="entry name" value="HEATSHOCK90"/>
</dbReference>
<evidence type="ECO:0000313" key="3">
    <source>
        <dbReference type="EMBL" id="KAF2728689.1"/>
    </source>
</evidence>
<gene>
    <name evidence="3" type="ORF">EJ04DRAFT_448831</name>
</gene>
<keyword evidence="4" id="KW-1185">Reference proteome</keyword>
<organism evidence="3 4">
    <name type="scientific">Polyplosphaeria fusca</name>
    <dbReference type="NCBI Taxonomy" id="682080"/>
    <lineage>
        <taxon>Eukaryota</taxon>
        <taxon>Fungi</taxon>
        <taxon>Dikarya</taxon>
        <taxon>Ascomycota</taxon>
        <taxon>Pezizomycotina</taxon>
        <taxon>Dothideomycetes</taxon>
        <taxon>Pleosporomycetidae</taxon>
        <taxon>Pleosporales</taxon>
        <taxon>Tetraplosphaeriaceae</taxon>
        <taxon>Polyplosphaeria</taxon>
    </lineage>
</organism>
<dbReference type="InterPro" id="IPR020575">
    <property type="entry name" value="Hsp90_N"/>
</dbReference>
<feature type="region of interest" description="Disordered" evidence="1">
    <location>
        <begin position="1421"/>
        <end position="1480"/>
    </location>
</feature>
<evidence type="ECO:0000259" key="2">
    <source>
        <dbReference type="Pfam" id="PF25794"/>
    </source>
</evidence>
<dbReference type="InterPro" id="IPR022155">
    <property type="entry name" value="DUF3684"/>
</dbReference>
<comment type="caution">
    <text evidence="3">The sequence shown here is derived from an EMBL/GenBank/DDBJ whole genome shotgun (WGS) entry which is preliminary data.</text>
</comment>
<dbReference type="Proteomes" id="UP000799444">
    <property type="component" value="Unassembled WGS sequence"/>
</dbReference>
<dbReference type="SUPFAM" id="SSF55874">
    <property type="entry name" value="ATPase domain of HSP90 chaperone/DNA topoisomerase II/histidine kinase"/>
    <property type="match status" value="1"/>
</dbReference>
<dbReference type="OrthoDB" id="10031156at2759"/>
<dbReference type="PANTHER" id="PTHR47839">
    <property type="entry name" value="DOMAIN PROTEIN, PUTATIVE (AFU_ORTHOLOGUE AFUA_6G04830)-RELATED"/>
    <property type="match status" value="1"/>
</dbReference>
<dbReference type="InterPro" id="IPR036890">
    <property type="entry name" value="HATPase_C_sf"/>
</dbReference>
<sequence length="1714" mass="190877">MADGQDSEVTVNTRALIDKVLARYSSEHTTLRELIQNASDAGATTVIIRFDTDPSLSIPAPQDSDKAVLLKHTIQHHTLKRLVVSNNGVPFTPADWSRLKSIADGNPDETKIGAFGVGFYSVFADCDEPFVVSGDRTMAFYWKGNTLSTKVANVPVEHSSSDTIFSLDYRQANPASPSYNPSKIPNLPTLCQFLATSLTFVGLQSIELHLDDFKVASITKKISDPTRIGIPSGLKTQTEGGLMQVTQITRQHSQIEAEWSNVIATAQLPPKRVADIVEAEARSAGTALKSFFSKFSAAPAKPQKALPTVAEPTIAPTDSISGESKGVVFLQVCTVEMETRVSRNFAAEIERATKKPPPRTTKIALLTSPYNDSPEALSTGSGNTADLSGKIFSEILPTQAGRIFIGFPTAQTTGYLAHVSAPSLIPTVERENIDLNARYISTWNIEILRVAGLACRMLYSLDMADVREKFKTTSIKDLIPRATFILQQYTATTSHPSTLLGQKIEEAFWNCSKDRSIAMLSSTGVMASKNIRMPAETLSFLGDVPMVPQELAQNAVQFMVNLHNRGFISELTMADIKNGLGSRALSEEELTEFLKWCGAKLDTEELDSKGVRSLFENTIANIDVKPGQNSGRILALGAINSYINATRITPTLPVPPETVPFAFSKAVSGKQLQAFGWSELSMVRWLRFMTTAPQLAEVTTSEALAIQVLTLTAKSWDHVDGASREAIVNILSSHQIMPTKTGMRKPQESYFPTVRLFDDLPTVKQFPGSKDKFLHALGVRKTVELSVVFHRMQNQDSQTEKSQSSNHADLIRYFASVIDELPKKDLERLQQTPFLPGEGAPVKQGQLFRAQDLYAPEKVTLSLGLVQVKLPFEFRESSREGALLLRLGLKKWPDASTIANVLHRAGQSKDQQLYNLALEYFLQSYYRNGYGEQVKQFASIAYPILPIEQAPFPTLVAPFQCFANEHAASFEYAILRADLRIHAEKLGVQQNPDIKDCVRKLIQKPPKTHVDAELRFSYLASRVGDIDQHRTLLIELSSAPIVPIFRKYYLDPACAGFEDRAKRQKGKTEARLHHYEAPETVFVGRDQEYRGILDYVQFGNEAQSFLLKAGAKHEPSSIDLASLLAKNPSRFLNTIGQDRYLDLLRKLAENAGPIWKNTQLVQALVTSRILLGYRDIKIDSRKSPTVEDDMFEEYEDDLAVQREYSLNKPNEIVIIDDVSFLSMFRDFVIAAPQEEQLEEFYSRFGVRKITQLVNTVRRIGVAARDQTPAQKLRKVILERARLFLHEHERDGSSKSIKHDAKWLSSNLTVVCVSNISLEHSLADLGHGIKTTRTAAIRRTRETGLVLNVTPQYDSYEVSRELIGELIHRPKKNDAIALERILTESLRRLQAKGINVDRILRKQDYEARIAKQREVELQYEEEQRQVEEAKQAKSKGVDGKQPAPPPAPHAPPATPDKNMHVPGAFNSPDQTDMVENDRQNSEKGVLNNWAKKLGFKNTPSTAPHDTTDTSQINRDLQATKSNIANAIKNCKPTTMANVNAKIHQDPTQLDQGGYCAGEQWENLHKAFTVPYSGRHVDVYFGKNQSETPQELQAPLATFLPVIFGLTSIFGVNESAVNIFVDSKTSVVAFNMGGSLFFNLAWFMAQHAAGYATAEGRQRALDSWFFTYCHELAHNLVGDHNARHGWYQQQIAIEFSPAYRRALGTFLQGLQISLLD</sequence>
<dbReference type="PANTHER" id="PTHR47839:SF1">
    <property type="entry name" value="DOMAIN PROTEIN, PUTATIVE (AFU_ORTHOLOGUE AFUA_6G04830)-RELATED"/>
    <property type="match status" value="1"/>
</dbReference>
<dbReference type="Pfam" id="PF25794">
    <property type="entry name" value="SACS"/>
    <property type="match status" value="1"/>
</dbReference>
<feature type="compositionally biased region" description="Basic and acidic residues" evidence="1">
    <location>
        <begin position="1421"/>
        <end position="1437"/>
    </location>
</feature>
<proteinExistence type="predicted"/>
<dbReference type="NCBIfam" id="NF047352">
    <property type="entry name" value="P_loop_sacsin"/>
    <property type="match status" value="1"/>
</dbReference>